<gene>
    <name evidence="7" type="ORF">EF294_18185</name>
</gene>
<evidence type="ECO:0000256" key="3">
    <source>
        <dbReference type="ARBA" id="ARBA00022989"/>
    </source>
</evidence>
<dbReference type="OrthoDB" id="4989419at2"/>
<dbReference type="EMBL" id="RKMH01000016">
    <property type="protein sequence ID" value="RPA57450.1"/>
    <property type="molecule type" value="Genomic_DNA"/>
</dbReference>
<feature type="transmembrane region" description="Helical" evidence="5">
    <location>
        <begin position="113"/>
        <end position="132"/>
    </location>
</feature>
<comment type="subcellular location">
    <subcellularLocation>
        <location evidence="1">Membrane</location>
        <topology evidence="1">Multi-pass membrane protein</topology>
    </subcellularLocation>
</comment>
<feature type="transmembrane region" description="Helical" evidence="5">
    <location>
        <begin position="407"/>
        <end position="425"/>
    </location>
</feature>
<dbReference type="InterPro" id="IPR049453">
    <property type="entry name" value="Memb_transporter_dom"/>
</dbReference>
<feature type="transmembrane region" description="Helical" evidence="5">
    <location>
        <begin position="163"/>
        <end position="183"/>
    </location>
</feature>
<keyword evidence="2 5" id="KW-0812">Transmembrane</keyword>
<evidence type="ECO:0000313" key="8">
    <source>
        <dbReference type="Proteomes" id="UP000267536"/>
    </source>
</evidence>
<evidence type="ECO:0000313" key="7">
    <source>
        <dbReference type="EMBL" id="RPA57450.1"/>
    </source>
</evidence>
<comment type="caution">
    <text evidence="7">The sequence shown here is derived from an EMBL/GenBank/DDBJ whole genome shotgun (WGS) entry which is preliminary data.</text>
</comment>
<evidence type="ECO:0000256" key="5">
    <source>
        <dbReference type="SAM" id="Phobius"/>
    </source>
</evidence>
<evidence type="ECO:0000259" key="6">
    <source>
        <dbReference type="Pfam" id="PF13515"/>
    </source>
</evidence>
<proteinExistence type="predicted"/>
<keyword evidence="8" id="KW-1185">Reference proteome</keyword>
<feature type="domain" description="Integral membrane bound transporter" evidence="6">
    <location>
        <begin position="298"/>
        <end position="419"/>
    </location>
</feature>
<protein>
    <submittedName>
        <fullName evidence="7">FUSC family protein</fullName>
    </submittedName>
</protein>
<dbReference type="AlphaFoldDB" id="A0A3N4GFT4"/>
<organism evidence="7 8">
    <name type="scientific">Gordonia oryzae</name>
    <dbReference type="NCBI Taxonomy" id="2487349"/>
    <lineage>
        <taxon>Bacteria</taxon>
        <taxon>Bacillati</taxon>
        <taxon>Actinomycetota</taxon>
        <taxon>Actinomycetes</taxon>
        <taxon>Mycobacteriales</taxon>
        <taxon>Gordoniaceae</taxon>
        <taxon>Gordonia</taxon>
    </lineage>
</organism>
<dbReference type="Proteomes" id="UP000267536">
    <property type="component" value="Unassembled WGS sequence"/>
</dbReference>
<evidence type="ECO:0000256" key="1">
    <source>
        <dbReference type="ARBA" id="ARBA00004141"/>
    </source>
</evidence>
<dbReference type="Pfam" id="PF13515">
    <property type="entry name" value="FUSC_2"/>
    <property type="match status" value="1"/>
</dbReference>
<accession>A0A3N4GFT4</accession>
<dbReference type="RefSeq" id="WP_123932341.1">
    <property type="nucleotide sequence ID" value="NZ_JBPSDP010000017.1"/>
</dbReference>
<evidence type="ECO:0000256" key="2">
    <source>
        <dbReference type="ARBA" id="ARBA00022692"/>
    </source>
</evidence>
<keyword evidence="3 5" id="KW-1133">Transmembrane helix</keyword>
<feature type="transmembrane region" description="Helical" evidence="5">
    <location>
        <begin position="80"/>
        <end position="101"/>
    </location>
</feature>
<feature type="transmembrane region" description="Helical" evidence="5">
    <location>
        <begin position="358"/>
        <end position="386"/>
    </location>
</feature>
<feature type="transmembrane region" description="Helical" evidence="5">
    <location>
        <begin position="30"/>
        <end position="50"/>
    </location>
</feature>
<reference evidence="7 8" key="1">
    <citation type="submission" date="2018-11" db="EMBL/GenBank/DDBJ databases">
        <title>Draft genome sequence of Gordonia sp. RS15-1S isolated from rice stems.</title>
        <authorList>
            <person name="Muangham S."/>
        </authorList>
    </citation>
    <scope>NUCLEOTIDE SEQUENCE [LARGE SCALE GENOMIC DNA]</scope>
    <source>
        <strain evidence="7 8">RS15-1S</strain>
    </source>
</reference>
<dbReference type="GO" id="GO:0016020">
    <property type="term" value="C:membrane"/>
    <property type="evidence" value="ECO:0007669"/>
    <property type="project" value="UniProtKB-SubCell"/>
</dbReference>
<feature type="transmembrane region" description="Helical" evidence="5">
    <location>
        <begin position="139"/>
        <end position="157"/>
    </location>
</feature>
<evidence type="ECO:0000256" key="4">
    <source>
        <dbReference type="ARBA" id="ARBA00023136"/>
    </source>
</evidence>
<name>A0A3N4GFT4_9ACTN</name>
<sequence>MPHADPRPVPPPRPSIRRAFFAVPDIRGRWAAALRAGLAFAIPAAALYLMGFERDALLAALGGFAALYGEKRPYRVRWRAVLTAAVLLVAASAGYGALGAWAGPDASTSEDLVLVALLVCGAALATFGVNTLRLGPPGPFFFVLTAAVASVVTRHGVDLGPLVVATTAGVVGSLIVAMAPGLWRPHGPETAATLAAMAAVEDYLEGNRGADRARRHGVALSTLHAWTVLHDAAATNTALAQQLWQSMHRLHGAGDPLAISPPLGRPTVAHRLRMATAPFSHAQITTGRVIVSAFCAGATSVVVGLTRPDWAILGAVLVLQLGPDRIRGVIRGAHRLAGTVVGLAVFAALHLLDLGVPALIVVIAVLNVLIELTIVGNYAVAVTFITPLAMLMGTPSADITVPVRDRFLETLVGVVLAIASMWLVGAHLHRRSATRADDAVLADVDHVLETATVLPVGAAETLVTRRDLQWTLLESEMAATDAAGDEPPWAREHWAHHVAVCQVGYETLSWCWRADQSRSLDPTLVGMLTERRLLLGRPAR</sequence>
<keyword evidence="4 5" id="KW-0472">Membrane</keyword>